<protein>
    <submittedName>
        <fullName evidence="2">Uncharacterized protein</fullName>
    </submittedName>
</protein>
<proteinExistence type="predicted"/>
<dbReference type="Proteomes" id="UP000653076">
    <property type="component" value="Unassembled WGS sequence"/>
</dbReference>
<comment type="caution">
    <text evidence="2">The sequence shown here is derived from an EMBL/GenBank/DDBJ whole genome shotgun (WGS) entry which is preliminary data.</text>
</comment>
<reference evidence="2 3" key="1">
    <citation type="submission" date="2021-01" db="EMBL/GenBank/DDBJ databases">
        <title>Whole genome shotgun sequence of Verrucosispora qiuiae NBRC 106684.</title>
        <authorList>
            <person name="Komaki H."/>
            <person name="Tamura T."/>
        </authorList>
    </citation>
    <scope>NUCLEOTIDE SEQUENCE [LARGE SCALE GENOMIC DNA]</scope>
    <source>
        <strain evidence="2 3">NBRC 106684</strain>
    </source>
</reference>
<organism evidence="2 3">
    <name type="scientific">Micromonospora qiuiae</name>
    <dbReference type="NCBI Taxonomy" id="502268"/>
    <lineage>
        <taxon>Bacteria</taxon>
        <taxon>Bacillati</taxon>
        <taxon>Actinomycetota</taxon>
        <taxon>Actinomycetes</taxon>
        <taxon>Micromonosporales</taxon>
        <taxon>Micromonosporaceae</taxon>
        <taxon>Micromonospora</taxon>
    </lineage>
</organism>
<feature type="region of interest" description="Disordered" evidence="1">
    <location>
        <begin position="1"/>
        <end position="24"/>
    </location>
</feature>
<name>A0ABQ4J8R8_9ACTN</name>
<feature type="region of interest" description="Disordered" evidence="1">
    <location>
        <begin position="46"/>
        <end position="68"/>
    </location>
</feature>
<evidence type="ECO:0000313" key="3">
    <source>
        <dbReference type="Proteomes" id="UP000653076"/>
    </source>
</evidence>
<dbReference type="RefSeq" id="WP_204034095.1">
    <property type="nucleotide sequence ID" value="NZ_BOPC01000022.1"/>
</dbReference>
<keyword evidence="3" id="KW-1185">Reference proteome</keyword>
<accession>A0ABQ4J8R8</accession>
<feature type="compositionally biased region" description="Basic and acidic residues" evidence="1">
    <location>
        <begin position="54"/>
        <end position="68"/>
    </location>
</feature>
<sequence>MTNWNAAKISRRVPPKPAPPARTAGPLLRWLNQEIKVERWTYPGTPMPDGSAIYHDKKGNRKVAEKGK</sequence>
<dbReference type="EMBL" id="BOPC01000022">
    <property type="protein sequence ID" value="GIJ26563.1"/>
    <property type="molecule type" value="Genomic_DNA"/>
</dbReference>
<evidence type="ECO:0000313" key="2">
    <source>
        <dbReference type="EMBL" id="GIJ26563.1"/>
    </source>
</evidence>
<evidence type="ECO:0000256" key="1">
    <source>
        <dbReference type="SAM" id="MobiDB-lite"/>
    </source>
</evidence>
<gene>
    <name evidence="2" type="ORF">Vqi01_17250</name>
</gene>